<gene>
    <name evidence="2" type="ORF">UFOPK4175_00196</name>
</gene>
<sequence length="157" mass="16222">MSVQPISGSITAFSHARPGQTDDALRHLIGLAHSRDLTVRLDPEETAKHPSIDAGPGVELNAELDRDAGLAVAFGGDGTVLRALRAYAGTSVPVIGINFGEIGFLAAIDRDDVAAGLEGAVRANSSGSSYRRSKSRSTAPLGLRSTTSRSRAGQVTA</sequence>
<organism evidence="2">
    <name type="scientific">freshwater metagenome</name>
    <dbReference type="NCBI Taxonomy" id="449393"/>
    <lineage>
        <taxon>unclassified sequences</taxon>
        <taxon>metagenomes</taxon>
        <taxon>ecological metagenomes</taxon>
    </lineage>
</organism>
<feature type="compositionally biased region" description="Polar residues" evidence="1">
    <location>
        <begin position="144"/>
        <end position="157"/>
    </location>
</feature>
<dbReference type="Gene3D" id="3.40.50.10330">
    <property type="entry name" value="Probable inorganic polyphosphate/atp-NAD kinase, domain 1"/>
    <property type="match status" value="1"/>
</dbReference>
<evidence type="ECO:0000313" key="2">
    <source>
        <dbReference type="EMBL" id="CAB5029708.1"/>
    </source>
</evidence>
<dbReference type="EMBL" id="CAFBPX010000019">
    <property type="protein sequence ID" value="CAB5029708.1"/>
    <property type="molecule type" value="Genomic_DNA"/>
</dbReference>
<dbReference type="AlphaFoldDB" id="A0A6J7RML5"/>
<reference evidence="2" key="1">
    <citation type="submission" date="2020-05" db="EMBL/GenBank/DDBJ databases">
        <authorList>
            <person name="Chiriac C."/>
            <person name="Salcher M."/>
            <person name="Ghai R."/>
            <person name="Kavagutti S V."/>
        </authorList>
    </citation>
    <scope>NUCLEOTIDE SEQUENCE</scope>
</reference>
<dbReference type="GO" id="GO:0006741">
    <property type="term" value="P:NADP+ biosynthetic process"/>
    <property type="evidence" value="ECO:0007669"/>
    <property type="project" value="InterPro"/>
</dbReference>
<proteinExistence type="predicted"/>
<evidence type="ECO:0000256" key="1">
    <source>
        <dbReference type="SAM" id="MobiDB-lite"/>
    </source>
</evidence>
<dbReference type="GO" id="GO:0003951">
    <property type="term" value="F:NAD+ kinase activity"/>
    <property type="evidence" value="ECO:0007669"/>
    <property type="project" value="InterPro"/>
</dbReference>
<feature type="region of interest" description="Disordered" evidence="1">
    <location>
        <begin position="123"/>
        <end position="157"/>
    </location>
</feature>
<dbReference type="SUPFAM" id="SSF111331">
    <property type="entry name" value="NAD kinase/diacylglycerol kinase-like"/>
    <property type="match status" value="1"/>
</dbReference>
<name>A0A6J7RML5_9ZZZZ</name>
<accession>A0A6J7RML5</accession>
<protein>
    <submittedName>
        <fullName evidence="2">Unannotated protein</fullName>
    </submittedName>
</protein>
<dbReference type="InterPro" id="IPR016064">
    <property type="entry name" value="NAD/diacylglycerol_kinase_sf"/>
</dbReference>
<dbReference type="InterPro" id="IPR017438">
    <property type="entry name" value="ATP-NAD_kinase_N"/>
</dbReference>
<dbReference type="InterPro" id="IPR002504">
    <property type="entry name" value="NADK"/>
</dbReference>
<dbReference type="Pfam" id="PF01513">
    <property type="entry name" value="NAD_kinase"/>
    <property type="match status" value="1"/>
</dbReference>